<sequence length="172" mass="19602">MFKMSPSNPLILKYLKKVSSYNNLCKTNPTMDFDDDSVSVYRRYYSINISDNKFGNHTVSQGSKPPYTYSTRLTLIHGGLDVDTASMEGLWKRYQHACELLEGYGIVLDNNIPLVPYTMEFSITFVCDDVLPLRTRKYIINSFSEGHYASDSKHYTGTSTPTDKHTAHSQCQ</sequence>
<evidence type="ECO:0000313" key="2">
    <source>
        <dbReference type="EMBL" id="SHK37406.1"/>
    </source>
</evidence>
<proteinExistence type="predicted"/>
<reference evidence="2 3" key="1">
    <citation type="submission" date="2016-11" db="EMBL/GenBank/DDBJ databases">
        <authorList>
            <person name="Jaros S."/>
            <person name="Januszkiewicz K."/>
            <person name="Wedrychowicz H."/>
        </authorList>
    </citation>
    <scope>NUCLEOTIDE SEQUENCE [LARGE SCALE GENOMIC DNA]</scope>
    <source>
        <strain evidence="2 3">DSM 15480</strain>
    </source>
</reference>
<feature type="region of interest" description="Disordered" evidence="1">
    <location>
        <begin position="151"/>
        <end position="172"/>
    </location>
</feature>
<name>A0A1M6RY53_9FIRM</name>
<organism evidence="2 3">
    <name type="scientific">Hespellia stercorisuis DSM 15480</name>
    <dbReference type="NCBI Taxonomy" id="1121950"/>
    <lineage>
        <taxon>Bacteria</taxon>
        <taxon>Bacillati</taxon>
        <taxon>Bacillota</taxon>
        <taxon>Clostridia</taxon>
        <taxon>Lachnospirales</taxon>
        <taxon>Lachnospiraceae</taxon>
        <taxon>Hespellia</taxon>
    </lineage>
</organism>
<dbReference type="Proteomes" id="UP000184301">
    <property type="component" value="Unassembled WGS sequence"/>
</dbReference>
<evidence type="ECO:0000256" key="1">
    <source>
        <dbReference type="SAM" id="MobiDB-lite"/>
    </source>
</evidence>
<gene>
    <name evidence="2" type="ORF">SAMN02745243_02803</name>
</gene>
<dbReference type="AlphaFoldDB" id="A0A1M6RY53"/>
<evidence type="ECO:0000313" key="3">
    <source>
        <dbReference type="Proteomes" id="UP000184301"/>
    </source>
</evidence>
<keyword evidence="3" id="KW-1185">Reference proteome</keyword>
<protein>
    <submittedName>
        <fullName evidence="2">Uncharacterized protein</fullName>
    </submittedName>
</protein>
<dbReference type="EMBL" id="FQZY01000045">
    <property type="protein sequence ID" value="SHK37406.1"/>
    <property type="molecule type" value="Genomic_DNA"/>
</dbReference>
<accession>A0A1M6RY53</accession>
<dbReference type="RefSeq" id="WP_143160736.1">
    <property type="nucleotide sequence ID" value="NZ_FQZY01000045.1"/>
</dbReference>